<dbReference type="OrthoDB" id="5801062at2759"/>
<evidence type="ECO:0000313" key="2">
    <source>
        <dbReference type="EMBL" id="CCH61453.1"/>
    </source>
</evidence>
<gene>
    <name evidence="2" type="primary">TBLA0E03980</name>
    <name evidence="2" type="ORF">TBLA_0E03980</name>
</gene>
<dbReference type="RefSeq" id="XP_004180972.1">
    <property type="nucleotide sequence ID" value="XM_004180924.1"/>
</dbReference>
<dbReference type="EMBL" id="HE806320">
    <property type="protein sequence ID" value="CCH61453.1"/>
    <property type="molecule type" value="Genomic_DNA"/>
</dbReference>
<dbReference type="KEGG" id="tbl:TBLA_0E03980"/>
<proteinExistence type="predicted"/>
<feature type="region of interest" description="Disordered" evidence="1">
    <location>
        <begin position="263"/>
        <end position="282"/>
    </location>
</feature>
<dbReference type="STRING" id="1071380.I2H501"/>
<sequence length="339" mass="40030">MVVSKHIQKIEQQLNVLCIEELIYVQEKLTSLLKIRLNEIREETTKVTITTQSRVKNPSTYSPTFIKKEFSNLNDNPIENPYLHKLGQFTTDSEDEDENETIINIQQTSSPLKNSQNDNNMKSINENTNFHSPELENNREPPKNLISKRKNSFDQCKTNILIKLKQEDKQDNLKVNQQKKQKITKGKRDLINFNVNPITKNPWILEDFKPNDDVNPSNFKSHGKSSYEPSERGRKVHPIFMTFEEMRDRHVEEIHIRERSVSPPGFGRLDFPTTQENKTDREKSREILKNKTIKRFSIACNNSIPPWERKYIFKNNKLNDITDNGDFHWEKENLEVYMR</sequence>
<dbReference type="GeneID" id="14496526"/>
<evidence type="ECO:0000313" key="3">
    <source>
        <dbReference type="Proteomes" id="UP000002866"/>
    </source>
</evidence>
<accession>I2H501</accession>
<evidence type="ECO:0008006" key="4">
    <source>
        <dbReference type="Google" id="ProtNLM"/>
    </source>
</evidence>
<dbReference type="Proteomes" id="UP000002866">
    <property type="component" value="Chromosome 5"/>
</dbReference>
<protein>
    <recommendedName>
        <fullName evidence="4">DNA endonuclease activator Ctp1 C-terminal domain-containing protein</fullName>
    </recommendedName>
</protein>
<name>I2H501_HENB6</name>
<organism evidence="2 3">
    <name type="scientific">Henningerozyma blattae (strain ATCC 34711 / CBS 6284 / DSM 70876 / NBRC 10599 / NRRL Y-10934 / UCD 77-7)</name>
    <name type="common">Yeast</name>
    <name type="synonym">Tetrapisispora blattae</name>
    <dbReference type="NCBI Taxonomy" id="1071380"/>
    <lineage>
        <taxon>Eukaryota</taxon>
        <taxon>Fungi</taxon>
        <taxon>Dikarya</taxon>
        <taxon>Ascomycota</taxon>
        <taxon>Saccharomycotina</taxon>
        <taxon>Saccharomycetes</taxon>
        <taxon>Saccharomycetales</taxon>
        <taxon>Saccharomycetaceae</taxon>
        <taxon>Henningerozyma</taxon>
    </lineage>
</organism>
<dbReference type="FunCoup" id="I2H501">
    <property type="interactions" value="52"/>
</dbReference>
<dbReference type="eggNOG" id="ENOG502S084">
    <property type="taxonomic scope" value="Eukaryota"/>
</dbReference>
<reference evidence="2 3" key="1">
    <citation type="journal article" date="2011" name="Proc. Natl. Acad. Sci. U.S.A.">
        <title>Evolutionary erosion of yeast sex chromosomes by mating-type switching accidents.</title>
        <authorList>
            <person name="Gordon J.L."/>
            <person name="Armisen D."/>
            <person name="Proux-Wera E."/>
            <person name="Oheigeartaigh S.S."/>
            <person name="Byrne K.P."/>
            <person name="Wolfe K.H."/>
        </authorList>
    </citation>
    <scope>NUCLEOTIDE SEQUENCE [LARGE SCALE GENOMIC DNA]</scope>
    <source>
        <strain evidence="3">ATCC 34711 / CBS 6284 / DSM 70876 / NBRC 10599 / NRRL Y-10934 / UCD 77-7</strain>
    </source>
</reference>
<dbReference type="AlphaFoldDB" id="I2H501"/>
<keyword evidence="3" id="KW-1185">Reference proteome</keyword>
<evidence type="ECO:0000256" key="1">
    <source>
        <dbReference type="SAM" id="MobiDB-lite"/>
    </source>
</evidence>
<dbReference type="HOGENOM" id="CLU_064983_0_0_1"/>
<dbReference type="InParanoid" id="I2H501"/>